<evidence type="ECO:0000313" key="5">
    <source>
        <dbReference type="Proteomes" id="UP000054937"/>
    </source>
</evidence>
<feature type="compositionally biased region" description="Basic and acidic residues" evidence="2">
    <location>
        <begin position="418"/>
        <end position="427"/>
    </location>
</feature>
<dbReference type="Proteomes" id="UP000054937">
    <property type="component" value="Unassembled WGS sequence"/>
</dbReference>
<feature type="compositionally biased region" description="Basic and acidic residues" evidence="2">
    <location>
        <begin position="400"/>
        <end position="409"/>
    </location>
</feature>
<reference evidence="4 5" key="1">
    <citation type="journal article" date="2015" name="Sci. Rep.">
        <title>Genome of the facultative scuticociliatosis pathogen Pseudocohnilembus persalinus provides insight into its virulence through horizontal gene transfer.</title>
        <authorList>
            <person name="Xiong J."/>
            <person name="Wang G."/>
            <person name="Cheng J."/>
            <person name="Tian M."/>
            <person name="Pan X."/>
            <person name="Warren A."/>
            <person name="Jiang C."/>
            <person name="Yuan D."/>
            <person name="Miao W."/>
        </authorList>
    </citation>
    <scope>NUCLEOTIDE SEQUENCE [LARGE SCALE GENOMIC DNA]</scope>
    <source>
        <strain evidence="4">36N120E</strain>
    </source>
</reference>
<evidence type="ECO:0000313" key="4">
    <source>
        <dbReference type="EMBL" id="KRX04613.1"/>
    </source>
</evidence>
<dbReference type="PANTHER" id="PTHR46400">
    <property type="entry name" value="RING/U-BOX SUPERFAMILY PROTEIN"/>
    <property type="match status" value="1"/>
</dbReference>
<dbReference type="GO" id="GO:0008270">
    <property type="term" value="F:zinc ion binding"/>
    <property type="evidence" value="ECO:0007669"/>
    <property type="project" value="UniProtKB-KW"/>
</dbReference>
<feature type="compositionally biased region" description="Low complexity" evidence="2">
    <location>
        <begin position="58"/>
        <end position="68"/>
    </location>
</feature>
<dbReference type="SMART" id="SM00184">
    <property type="entry name" value="RING"/>
    <property type="match status" value="1"/>
</dbReference>
<feature type="region of interest" description="Disordered" evidence="2">
    <location>
        <begin position="394"/>
        <end position="469"/>
    </location>
</feature>
<dbReference type="InterPro" id="IPR033276">
    <property type="entry name" value="BB"/>
</dbReference>
<evidence type="ECO:0000256" key="1">
    <source>
        <dbReference type="PROSITE-ProRule" id="PRU00175"/>
    </source>
</evidence>
<dbReference type="InterPro" id="IPR013083">
    <property type="entry name" value="Znf_RING/FYVE/PHD"/>
</dbReference>
<feature type="region of interest" description="Disordered" evidence="2">
    <location>
        <begin position="1"/>
        <end position="74"/>
    </location>
</feature>
<comment type="caution">
    <text evidence="4">The sequence shown here is derived from an EMBL/GenBank/DDBJ whole genome shotgun (WGS) entry which is preliminary data.</text>
</comment>
<feature type="domain" description="RING-type" evidence="3">
    <location>
        <begin position="155"/>
        <end position="196"/>
    </location>
</feature>
<dbReference type="CDD" id="cd16454">
    <property type="entry name" value="RING-H2_PA-TM-RING"/>
    <property type="match status" value="1"/>
</dbReference>
<dbReference type="InterPro" id="IPR001841">
    <property type="entry name" value="Znf_RING"/>
</dbReference>
<keyword evidence="1" id="KW-0863">Zinc-finger</keyword>
<feature type="compositionally biased region" description="Low complexity" evidence="2">
    <location>
        <begin position="14"/>
        <end position="51"/>
    </location>
</feature>
<dbReference type="GO" id="GO:0004842">
    <property type="term" value="F:ubiquitin-protein transferase activity"/>
    <property type="evidence" value="ECO:0007669"/>
    <property type="project" value="InterPro"/>
</dbReference>
<evidence type="ECO:0000256" key="2">
    <source>
        <dbReference type="SAM" id="MobiDB-lite"/>
    </source>
</evidence>
<feature type="region of interest" description="Disordered" evidence="2">
    <location>
        <begin position="509"/>
        <end position="528"/>
    </location>
</feature>
<feature type="compositionally biased region" description="Polar residues" evidence="2">
    <location>
        <begin position="276"/>
        <end position="314"/>
    </location>
</feature>
<feature type="compositionally biased region" description="Polar residues" evidence="2">
    <location>
        <begin position="555"/>
        <end position="564"/>
    </location>
</feature>
<dbReference type="GO" id="GO:0046621">
    <property type="term" value="P:negative regulation of organ growth"/>
    <property type="evidence" value="ECO:0007669"/>
    <property type="project" value="InterPro"/>
</dbReference>
<evidence type="ECO:0000259" key="3">
    <source>
        <dbReference type="PROSITE" id="PS50089"/>
    </source>
</evidence>
<dbReference type="Gene3D" id="3.30.40.10">
    <property type="entry name" value="Zinc/RING finger domain, C3HC4 (zinc finger)"/>
    <property type="match status" value="1"/>
</dbReference>
<dbReference type="EMBL" id="LDAU01000114">
    <property type="protein sequence ID" value="KRX04613.1"/>
    <property type="molecule type" value="Genomic_DNA"/>
</dbReference>
<feature type="region of interest" description="Disordered" evidence="2">
    <location>
        <begin position="540"/>
        <end position="564"/>
    </location>
</feature>
<feature type="region of interest" description="Disordered" evidence="2">
    <location>
        <begin position="338"/>
        <end position="378"/>
    </location>
</feature>
<feature type="region of interest" description="Disordered" evidence="2">
    <location>
        <begin position="262"/>
        <end position="314"/>
    </location>
</feature>
<dbReference type="SUPFAM" id="SSF57850">
    <property type="entry name" value="RING/U-box"/>
    <property type="match status" value="1"/>
</dbReference>
<dbReference type="PROSITE" id="PS50089">
    <property type="entry name" value="ZF_RING_2"/>
    <property type="match status" value="1"/>
</dbReference>
<protein>
    <recommendedName>
        <fullName evidence="3">RING-type domain-containing protein</fullName>
    </recommendedName>
</protein>
<accession>A0A0V0QRK2</accession>
<keyword evidence="1" id="KW-0479">Metal-binding</keyword>
<name>A0A0V0QRK2_PSEPJ</name>
<feature type="compositionally biased region" description="Polar residues" evidence="2">
    <location>
        <begin position="441"/>
        <end position="450"/>
    </location>
</feature>
<dbReference type="AlphaFoldDB" id="A0A0V0QRK2"/>
<keyword evidence="1" id="KW-0862">Zinc</keyword>
<dbReference type="GO" id="GO:0016567">
    <property type="term" value="P:protein ubiquitination"/>
    <property type="evidence" value="ECO:0007669"/>
    <property type="project" value="InterPro"/>
</dbReference>
<organism evidence="4 5">
    <name type="scientific">Pseudocohnilembus persalinus</name>
    <name type="common">Ciliate</name>
    <dbReference type="NCBI Taxonomy" id="266149"/>
    <lineage>
        <taxon>Eukaryota</taxon>
        <taxon>Sar</taxon>
        <taxon>Alveolata</taxon>
        <taxon>Ciliophora</taxon>
        <taxon>Intramacronucleata</taxon>
        <taxon>Oligohymenophorea</taxon>
        <taxon>Scuticociliatia</taxon>
        <taxon>Philasterida</taxon>
        <taxon>Pseudocohnilembidae</taxon>
        <taxon>Pseudocohnilembus</taxon>
    </lineage>
</organism>
<dbReference type="PANTHER" id="PTHR46400:SF5">
    <property type="entry name" value="RING-TYPE DOMAIN-CONTAINING PROTEIN"/>
    <property type="match status" value="1"/>
</dbReference>
<dbReference type="OrthoDB" id="312895at2759"/>
<keyword evidence="5" id="KW-1185">Reference proteome</keyword>
<feature type="compositionally biased region" description="Polar residues" evidence="2">
    <location>
        <begin position="363"/>
        <end position="374"/>
    </location>
</feature>
<feature type="compositionally biased region" description="Acidic residues" evidence="2">
    <location>
        <begin position="338"/>
        <end position="352"/>
    </location>
</feature>
<dbReference type="Pfam" id="PF13639">
    <property type="entry name" value="zf-RING_2"/>
    <property type="match status" value="1"/>
</dbReference>
<sequence length="564" mass="67354">MTSDHKQQQKRRTSSTSSAAKQIQQQNNKSSQQQQLQVQQYQQQIKSQNSSTSDISVQQQQIQQQQGERQNDQEDMESLLFAMKLQAEEDMMAQQQLEAQYRETGVDDIDSMTYEQLLELQDKIGFVSKGLTKEQIKLISKQYYNEQMKKFGDVCTICYNDFQEKEKVRILNCEHIFHASCIKNWLKQEKTCPMCKKEITNEELSSYANSRQASAVKNNEQNKSDLLINQESDQQQQQVNKQLQFNQSQKLELEIEQEEEEELDDQYQRKKRQIHKQQSLNIDEQAVKSNLNDQFSPENRQSTSKYRQYYQSARKSSYIESDFKTHKKMKIHRDDDDFEFEEEDEEEEDLQDDQQKSYKKMQQYLQNKKSLNHSFQDELSRQQNLNYMDNQQSIDSHVQSQKDVDKQELGDEDEEEESKQYQEKELDISPNDIQHLETSSKYKQQHQQLRGSFYRQQQQQQKQIVKKPSFQRKFDFSDDELDIIRNLGSMDQLQTQQETNNIQLPSINQNHQQSLQSQQQQQQQQQQQFQIPSLQQQLQYIQRQVQANHSRNRSRTNSQQTRPN</sequence>
<gene>
    <name evidence="4" type="ORF">PPERSA_04428</name>
</gene>
<dbReference type="InParanoid" id="A0A0V0QRK2"/>
<proteinExistence type="predicted"/>